<protein>
    <submittedName>
        <fullName evidence="1">Uncharacterized protein</fullName>
    </submittedName>
</protein>
<evidence type="ECO:0000313" key="1">
    <source>
        <dbReference type="EMBL" id="MBS3680842.1"/>
    </source>
</evidence>
<name>A0ABS5MFH6_9BACI</name>
<organism evidence="1 2">
    <name type="scientific">Ornithinibacillus massiliensis</name>
    <dbReference type="NCBI Taxonomy" id="1944633"/>
    <lineage>
        <taxon>Bacteria</taxon>
        <taxon>Bacillati</taxon>
        <taxon>Bacillota</taxon>
        <taxon>Bacilli</taxon>
        <taxon>Bacillales</taxon>
        <taxon>Bacillaceae</taxon>
        <taxon>Ornithinibacillus</taxon>
    </lineage>
</organism>
<evidence type="ECO:0000313" key="2">
    <source>
        <dbReference type="Proteomes" id="UP000681870"/>
    </source>
</evidence>
<reference evidence="1 2" key="1">
    <citation type="submission" date="2021-05" db="EMBL/GenBank/DDBJ databases">
        <title>Ornithinibacillus massiliensis sp. nov.</title>
        <authorList>
            <person name="Iwaza R."/>
            <person name="Lagier J.-C."/>
            <person name="Raoult D."/>
        </authorList>
    </citation>
    <scope>NUCLEOTIDE SEQUENCE [LARGE SCALE GENOMIC DNA]</scope>
    <source>
        <strain evidence="1 2">Marseille-P3601</strain>
    </source>
</reference>
<dbReference type="Proteomes" id="UP000681870">
    <property type="component" value="Unassembled WGS sequence"/>
</dbReference>
<gene>
    <name evidence="1" type="ORF">KGF86_11500</name>
</gene>
<proteinExistence type="predicted"/>
<dbReference type="RefSeq" id="WP_211742035.1">
    <property type="nucleotide sequence ID" value="NZ_JAGXBY010000003.1"/>
</dbReference>
<sequence>METYYLAVTYDVCVHNDLYEDMNQYPLDSTKEMEKQVAEIAKQDIAPVVKVFIANSADFKGDVTLYKEFYFKEFECNCTE</sequence>
<dbReference type="EMBL" id="JAGXBY010000003">
    <property type="protein sequence ID" value="MBS3680842.1"/>
    <property type="molecule type" value="Genomic_DNA"/>
</dbReference>
<comment type="caution">
    <text evidence="1">The sequence shown here is derived from an EMBL/GenBank/DDBJ whole genome shotgun (WGS) entry which is preliminary data.</text>
</comment>
<keyword evidence="2" id="KW-1185">Reference proteome</keyword>
<accession>A0ABS5MFH6</accession>